<dbReference type="RefSeq" id="WP_072857392.1">
    <property type="nucleotide sequence ID" value="NZ_FQUE01000005.1"/>
</dbReference>
<evidence type="ECO:0000313" key="3">
    <source>
        <dbReference type="Proteomes" id="UP000183987"/>
    </source>
</evidence>
<feature type="compositionally biased region" description="Basic and acidic residues" evidence="1">
    <location>
        <begin position="87"/>
        <end position="96"/>
    </location>
</feature>
<proteinExistence type="predicted"/>
<dbReference type="Proteomes" id="UP000183987">
    <property type="component" value="Unassembled WGS sequence"/>
</dbReference>
<dbReference type="EMBL" id="FQUE01000005">
    <property type="protein sequence ID" value="SHF31390.1"/>
    <property type="molecule type" value="Genomic_DNA"/>
</dbReference>
<dbReference type="STRING" id="366533.SAMN05444339_10525"/>
<dbReference type="AlphaFoldDB" id="A0A1M5AM85"/>
<protein>
    <submittedName>
        <fullName evidence="2">Uncharacterized protein</fullName>
    </submittedName>
</protein>
<reference evidence="3" key="1">
    <citation type="submission" date="2016-11" db="EMBL/GenBank/DDBJ databases">
        <authorList>
            <person name="Varghese N."/>
            <person name="Submissions S."/>
        </authorList>
    </citation>
    <scope>NUCLEOTIDE SEQUENCE [LARGE SCALE GENOMIC DNA]</scope>
    <source>
        <strain evidence="3">DSM 29326</strain>
    </source>
</reference>
<dbReference type="OrthoDB" id="10003967at2"/>
<feature type="region of interest" description="Disordered" evidence="1">
    <location>
        <begin position="87"/>
        <end position="108"/>
    </location>
</feature>
<gene>
    <name evidence="2" type="ORF">SAMN05444339_10525</name>
</gene>
<evidence type="ECO:0000256" key="1">
    <source>
        <dbReference type="SAM" id="MobiDB-lite"/>
    </source>
</evidence>
<evidence type="ECO:0000313" key="2">
    <source>
        <dbReference type="EMBL" id="SHF31390.1"/>
    </source>
</evidence>
<keyword evidence="3" id="KW-1185">Reference proteome</keyword>
<organism evidence="2 3">
    <name type="scientific">Loktanella atrilutea</name>
    <dbReference type="NCBI Taxonomy" id="366533"/>
    <lineage>
        <taxon>Bacteria</taxon>
        <taxon>Pseudomonadati</taxon>
        <taxon>Pseudomonadota</taxon>
        <taxon>Alphaproteobacteria</taxon>
        <taxon>Rhodobacterales</taxon>
        <taxon>Roseobacteraceae</taxon>
        <taxon>Loktanella</taxon>
    </lineage>
</organism>
<name>A0A1M5AM85_LOKAT</name>
<sequence length="108" mass="11830">MLLLLQSDGLDLHLIAQRSAGLRYRAAACARSPLPEEMFSADRLWAAVEVIDLMVETAINDYAKIDPDHVEDVRGLVTRGIDAAVERARAQHRRDDPDPDAAPLPCAG</sequence>
<accession>A0A1M5AM85</accession>